<dbReference type="InterPro" id="IPR037241">
    <property type="entry name" value="E2F-DP_heterodim"/>
</dbReference>
<reference evidence="8" key="1">
    <citation type="submission" date="2021-04" db="EMBL/GenBank/DDBJ databases">
        <authorList>
            <person name="Chebbi M.A.C M."/>
        </authorList>
    </citation>
    <scope>NUCLEOTIDE SEQUENCE</scope>
</reference>
<dbReference type="PANTHER" id="PTHR12081:SF18">
    <property type="entry name" value="TRANSCRIPTION FACTOR E2F2-RELATED"/>
    <property type="match status" value="1"/>
</dbReference>
<dbReference type="Proteomes" id="UP000786811">
    <property type="component" value="Unassembled WGS sequence"/>
</dbReference>
<dbReference type="GO" id="GO:0000978">
    <property type="term" value="F:RNA polymerase II cis-regulatory region sequence-specific DNA binding"/>
    <property type="evidence" value="ECO:0007669"/>
    <property type="project" value="InterPro"/>
</dbReference>
<evidence type="ECO:0000256" key="3">
    <source>
        <dbReference type="ARBA" id="ARBA00023125"/>
    </source>
</evidence>
<protein>
    <submittedName>
        <fullName evidence="8">Similar to e2f4: Transcription factor E2F4 (Xenopus laevis)</fullName>
    </submittedName>
</protein>
<dbReference type="InterPro" id="IPR003316">
    <property type="entry name" value="E2F_WHTH_DNA-bd_dom"/>
</dbReference>
<evidence type="ECO:0000313" key="8">
    <source>
        <dbReference type="EMBL" id="CAG5090972.1"/>
    </source>
</evidence>
<dbReference type="InterPro" id="IPR032198">
    <property type="entry name" value="E2F_CC-MB"/>
</dbReference>
<evidence type="ECO:0000256" key="1">
    <source>
        <dbReference type="ARBA" id="ARBA00010940"/>
    </source>
</evidence>
<feature type="compositionally biased region" description="Basic and acidic residues" evidence="6">
    <location>
        <begin position="212"/>
        <end position="235"/>
    </location>
</feature>
<dbReference type="AlphaFoldDB" id="A0A8J2MRP5"/>
<keyword evidence="3 5" id="KW-0238">DNA-binding</keyword>
<evidence type="ECO:0000259" key="7">
    <source>
        <dbReference type="SMART" id="SM01372"/>
    </source>
</evidence>
<dbReference type="InterPro" id="IPR036390">
    <property type="entry name" value="WH_DNA-bd_sf"/>
</dbReference>
<dbReference type="GO" id="GO:0046983">
    <property type="term" value="F:protein dimerization activity"/>
    <property type="evidence" value="ECO:0007669"/>
    <property type="project" value="InterPro"/>
</dbReference>
<dbReference type="Gene3D" id="6.10.250.540">
    <property type="match status" value="1"/>
</dbReference>
<dbReference type="Gene3D" id="1.10.10.10">
    <property type="entry name" value="Winged helix-like DNA-binding domain superfamily/Winged helix DNA-binding domain"/>
    <property type="match status" value="1"/>
</dbReference>
<dbReference type="EMBL" id="CAJNRD030001119">
    <property type="protein sequence ID" value="CAG5090972.1"/>
    <property type="molecule type" value="Genomic_DNA"/>
</dbReference>
<name>A0A8J2MRP5_COTCN</name>
<comment type="caution">
    <text evidence="8">The sequence shown here is derived from an EMBL/GenBank/DDBJ whole genome shotgun (WGS) entry which is preliminary data.</text>
</comment>
<gene>
    <name evidence="8" type="ORF">HICCMSTLAB_LOCUS5823</name>
</gene>
<dbReference type="SMART" id="SM01372">
    <property type="entry name" value="E2F_TDP"/>
    <property type="match status" value="1"/>
</dbReference>
<dbReference type="InterPro" id="IPR015633">
    <property type="entry name" value="E2F"/>
</dbReference>
<comment type="subcellular location">
    <subcellularLocation>
        <location evidence="5">Nucleus</location>
    </subcellularLocation>
</comment>
<evidence type="ECO:0000256" key="4">
    <source>
        <dbReference type="ARBA" id="ARBA00023163"/>
    </source>
</evidence>
<keyword evidence="2 5" id="KW-0805">Transcription regulation</keyword>
<dbReference type="Pfam" id="PF02319">
    <property type="entry name" value="WHD_E2F_TDP"/>
    <property type="match status" value="1"/>
</dbReference>
<sequence length="329" mass="37697">MADNQQSRFEKSLGLLTTRFVSLLQKAKDGVLDLKVAADILEVRQKRRIYDITNVLEGIGLIEKKSKNSIQWKGAGPGCNTQEAGAKLGDLKEELRRLEEHEDLLDTHTKWMQQSIKNIECDLKNRQYAYVTYEDIKDQFPNDCVLIIKAPADTVLKVPNLEKIHDDDDDDDDDKDESNYELVLKSPAGEIKVYMIQPLLAENYDSKMRESRLYPEPKGIKREKVEYDQKEEPQPKKRLSRLSRSRDKEPTSDEDEEAEETDLLEAKILLSGLSTKLRPDSPDSSLLEEFYSDFCGPLLSLSPPPSEKDYHFNLSENEGILDLFDITAK</sequence>
<feature type="region of interest" description="Disordered" evidence="6">
    <location>
        <begin position="212"/>
        <end position="260"/>
    </location>
</feature>
<evidence type="ECO:0000256" key="2">
    <source>
        <dbReference type="ARBA" id="ARBA00023015"/>
    </source>
</evidence>
<dbReference type="GO" id="GO:0000981">
    <property type="term" value="F:DNA-binding transcription factor activity, RNA polymerase II-specific"/>
    <property type="evidence" value="ECO:0007669"/>
    <property type="project" value="TreeGrafter"/>
</dbReference>
<evidence type="ECO:0000256" key="5">
    <source>
        <dbReference type="RuleBase" id="RU003796"/>
    </source>
</evidence>
<keyword evidence="9" id="KW-1185">Reference proteome</keyword>
<accession>A0A8J2MRP5</accession>
<feature type="domain" description="E2F/DP family winged-helix DNA-binding" evidence="7">
    <location>
        <begin position="8"/>
        <end position="74"/>
    </location>
</feature>
<dbReference type="OrthoDB" id="1743261at2759"/>
<evidence type="ECO:0000256" key="6">
    <source>
        <dbReference type="SAM" id="MobiDB-lite"/>
    </source>
</evidence>
<organism evidence="8 9">
    <name type="scientific">Cotesia congregata</name>
    <name type="common">Parasitoid wasp</name>
    <name type="synonym">Apanteles congregatus</name>
    <dbReference type="NCBI Taxonomy" id="51543"/>
    <lineage>
        <taxon>Eukaryota</taxon>
        <taxon>Metazoa</taxon>
        <taxon>Ecdysozoa</taxon>
        <taxon>Arthropoda</taxon>
        <taxon>Hexapoda</taxon>
        <taxon>Insecta</taxon>
        <taxon>Pterygota</taxon>
        <taxon>Neoptera</taxon>
        <taxon>Endopterygota</taxon>
        <taxon>Hymenoptera</taxon>
        <taxon>Apocrita</taxon>
        <taxon>Ichneumonoidea</taxon>
        <taxon>Braconidae</taxon>
        <taxon>Microgastrinae</taxon>
        <taxon>Cotesia</taxon>
    </lineage>
</organism>
<evidence type="ECO:0000313" key="9">
    <source>
        <dbReference type="Proteomes" id="UP000786811"/>
    </source>
</evidence>
<comment type="similarity">
    <text evidence="1 5">Belongs to the E2F/DP family.</text>
</comment>
<dbReference type="SUPFAM" id="SSF46785">
    <property type="entry name" value="Winged helix' DNA-binding domain"/>
    <property type="match status" value="1"/>
</dbReference>
<dbReference type="GO" id="GO:0090575">
    <property type="term" value="C:RNA polymerase II transcription regulator complex"/>
    <property type="evidence" value="ECO:0007669"/>
    <property type="project" value="TreeGrafter"/>
</dbReference>
<keyword evidence="5" id="KW-0539">Nucleus</keyword>
<dbReference type="Pfam" id="PF16421">
    <property type="entry name" value="E2F_CC-MB"/>
    <property type="match status" value="1"/>
</dbReference>
<dbReference type="PANTHER" id="PTHR12081">
    <property type="entry name" value="TRANSCRIPTION FACTOR E2F"/>
    <property type="match status" value="1"/>
</dbReference>
<dbReference type="InterPro" id="IPR036388">
    <property type="entry name" value="WH-like_DNA-bd_sf"/>
</dbReference>
<proteinExistence type="inferred from homology"/>
<dbReference type="FunFam" id="1.10.10.10:FF:000008">
    <property type="entry name" value="E2F transcription factor 1"/>
    <property type="match status" value="1"/>
</dbReference>
<dbReference type="SUPFAM" id="SSF144074">
    <property type="entry name" value="E2F-DP heterodimerization region"/>
    <property type="match status" value="1"/>
</dbReference>
<keyword evidence="4 5" id="KW-0804">Transcription</keyword>